<dbReference type="InterPro" id="IPR051276">
    <property type="entry name" value="Saccharopine_DH-like_oxidrdct"/>
</dbReference>
<organism evidence="1 2">
    <name type="scientific">Durusdinium trenchii</name>
    <dbReference type="NCBI Taxonomy" id="1381693"/>
    <lineage>
        <taxon>Eukaryota</taxon>
        <taxon>Sar</taxon>
        <taxon>Alveolata</taxon>
        <taxon>Dinophyceae</taxon>
        <taxon>Suessiales</taxon>
        <taxon>Symbiodiniaceae</taxon>
        <taxon>Durusdinium</taxon>
    </lineage>
</organism>
<reference evidence="1 2" key="1">
    <citation type="submission" date="2024-02" db="EMBL/GenBank/DDBJ databases">
        <authorList>
            <person name="Chen Y."/>
            <person name="Shah S."/>
            <person name="Dougan E. K."/>
            <person name="Thang M."/>
            <person name="Chan C."/>
        </authorList>
    </citation>
    <scope>NUCLEOTIDE SEQUENCE [LARGE SCALE GENOMIC DNA]</scope>
</reference>
<keyword evidence="2" id="KW-1185">Reference proteome</keyword>
<dbReference type="EMBL" id="CAXAMM010015002">
    <property type="protein sequence ID" value="CAK9035253.1"/>
    <property type="molecule type" value="Genomic_DNA"/>
</dbReference>
<dbReference type="PANTHER" id="PTHR12286">
    <property type="entry name" value="SACCHAROPINE DEHYDROGENASE-LIKE OXIDOREDUCTASE"/>
    <property type="match status" value="1"/>
</dbReference>
<accession>A0ABP0L9F1</accession>
<evidence type="ECO:0000313" key="1">
    <source>
        <dbReference type="EMBL" id="CAK9035253.1"/>
    </source>
</evidence>
<dbReference type="PANTHER" id="PTHR12286:SF5">
    <property type="entry name" value="SACCHAROPINE DEHYDROGENASE-LIKE OXIDOREDUCTASE"/>
    <property type="match status" value="1"/>
</dbReference>
<sequence length="387" mass="41775">MESLKRLTALLTAVAAHKFDLILYGADAWRNAGNRSHLEDVVSQLTDVKSKPDVLVAALDGHSDPKDWLKSTRAVITAAGPFSIHGGEELLRAAAELGVHYADTSDEFYWQRWMIDRYDQVAQKSGSKVVLSSGFCVLAGDLGAQLALRPLQNRSADASVASLDAWLEGYNGGVSAGVIHTAEAMKNASFPKAWETDPYVLAPNATADLRKDTKVEGMHYPSWVSGEGVVVPNIFGPYDARLLRRSFVQLEQAVTLRVGATAGMYPKWTAFIAEHPGSWSKLTKCPTETVYKDGSWSYRFHASAGQRRSGVLLSGHGDPGYRFTAVGLAETGLCLAGKTSKCPKPNAAGVLTPMAALEATVLKARLESIDLLKVDMLENADVNEIIA</sequence>
<dbReference type="Proteomes" id="UP001642464">
    <property type="component" value="Unassembled WGS sequence"/>
</dbReference>
<dbReference type="Gene3D" id="3.40.50.720">
    <property type="entry name" value="NAD(P)-binding Rossmann-like Domain"/>
    <property type="match status" value="1"/>
</dbReference>
<evidence type="ECO:0000313" key="2">
    <source>
        <dbReference type="Proteomes" id="UP001642464"/>
    </source>
</evidence>
<comment type="caution">
    <text evidence="1">The sequence shown here is derived from an EMBL/GenBank/DDBJ whole genome shotgun (WGS) entry which is preliminary data.</text>
</comment>
<proteinExistence type="predicted"/>
<gene>
    <name evidence="1" type="ORF">SCF082_LOCUS21211</name>
</gene>
<name>A0ABP0L9F1_9DINO</name>
<protein>
    <submittedName>
        <fullName evidence="1">Trans-acting enoyl reductase MT2525</fullName>
    </submittedName>
</protein>